<reference evidence="1 2" key="1">
    <citation type="journal article" date="2011" name="PLoS Pathog.">
        <title>Dynamic evolution of pathogenicity revealed by sequencing and comparative genomics of 19 Pseudomonas syringae isolates.</title>
        <authorList>
            <person name="Baltrus D.A."/>
            <person name="Nishimura M.T."/>
            <person name="Romanchuk A."/>
            <person name="Chang J.H."/>
            <person name="Mukhtar M.S."/>
            <person name="Cherkis K."/>
            <person name="Roach J."/>
            <person name="Grant S.R."/>
            <person name="Jones C.D."/>
            <person name="Dangl J.L."/>
        </authorList>
    </citation>
    <scope>NUCLEOTIDE SEQUENCE [LARGE SCALE GENOMIC DNA]</scope>
    <source>
        <strain evidence="2">M301072PT</strain>
    </source>
</reference>
<evidence type="ECO:0000313" key="2">
    <source>
        <dbReference type="Proteomes" id="UP000004471"/>
    </source>
</evidence>
<accession>F3G163</accession>
<sequence>SAPDMLPLVDLNQDAIDRIVTTVPGGAANVQDI</sequence>
<proteinExistence type="predicted"/>
<organism evidence="1 2">
    <name type="scientific">Pseudomonas syringae pv. japonica str. M301072</name>
    <dbReference type="NCBI Taxonomy" id="629262"/>
    <lineage>
        <taxon>Bacteria</taxon>
        <taxon>Pseudomonadati</taxon>
        <taxon>Pseudomonadota</taxon>
        <taxon>Gammaproteobacteria</taxon>
        <taxon>Pseudomonadales</taxon>
        <taxon>Pseudomonadaceae</taxon>
        <taxon>Pseudomonas</taxon>
        <taxon>Pseudomonas syringae</taxon>
    </lineage>
</organism>
<name>F3G163_PSESX</name>
<comment type="caution">
    <text evidence="1">The sequence shown here is derived from an EMBL/GenBank/DDBJ whole genome shotgun (WGS) entry which is preliminary data.</text>
</comment>
<feature type="non-terminal residue" evidence="1">
    <location>
        <position position="1"/>
    </location>
</feature>
<protein>
    <submittedName>
        <fullName evidence="1">Non ribosomal peptide synthetase</fullName>
    </submittedName>
</protein>
<dbReference type="Proteomes" id="UP000004471">
    <property type="component" value="Unassembled WGS sequence"/>
</dbReference>
<evidence type="ECO:0000313" key="1">
    <source>
        <dbReference type="EMBL" id="EGH36205.1"/>
    </source>
</evidence>
<dbReference type="EMBL" id="AEAH01004558">
    <property type="protein sequence ID" value="EGH36205.1"/>
    <property type="molecule type" value="Genomic_DNA"/>
</dbReference>
<dbReference type="AlphaFoldDB" id="F3G163"/>
<gene>
    <name evidence="1" type="ORF">PSYJA_46913</name>
</gene>
<feature type="non-terminal residue" evidence="1">
    <location>
        <position position="33"/>
    </location>
</feature>